<accession>A0A9N9AZ92</accession>
<feature type="compositionally biased region" description="Basic and acidic residues" evidence="1">
    <location>
        <begin position="163"/>
        <end position="179"/>
    </location>
</feature>
<dbReference type="OrthoDB" id="2441776at2759"/>
<feature type="compositionally biased region" description="Low complexity" evidence="1">
    <location>
        <begin position="529"/>
        <end position="552"/>
    </location>
</feature>
<gene>
    <name evidence="2" type="ORF">POCULU_LOCUS4778</name>
</gene>
<feature type="compositionally biased region" description="Low complexity" evidence="1">
    <location>
        <begin position="272"/>
        <end position="281"/>
    </location>
</feature>
<feature type="compositionally biased region" description="Basic and acidic residues" evidence="1">
    <location>
        <begin position="30"/>
        <end position="44"/>
    </location>
</feature>
<feature type="region of interest" description="Disordered" evidence="1">
    <location>
        <begin position="401"/>
        <end position="476"/>
    </location>
</feature>
<proteinExistence type="predicted"/>
<feature type="region of interest" description="Disordered" evidence="1">
    <location>
        <begin position="521"/>
        <end position="593"/>
    </location>
</feature>
<evidence type="ECO:0000313" key="3">
    <source>
        <dbReference type="Proteomes" id="UP000789572"/>
    </source>
</evidence>
<protein>
    <submittedName>
        <fullName evidence="2">4636_t:CDS:1</fullName>
    </submittedName>
</protein>
<reference evidence="2" key="1">
    <citation type="submission" date="2021-06" db="EMBL/GenBank/DDBJ databases">
        <authorList>
            <person name="Kallberg Y."/>
            <person name="Tangrot J."/>
            <person name="Rosling A."/>
        </authorList>
    </citation>
    <scope>NUCLEOTIDE SEQUENCE</scope>
    <source>
        <strain evidence="2">IA702</strain>
    </source>
</reference>
<feature type="compositionally biased region" description="Polar residues" evidence="1">
    <location>
        <begin position="261"/>
        <end position="271"/>
    </location>
</feature>
<dbReference type="AlphaFoldDB" id="A0A9N9AZ92"/>
<organism evidence="2 3">
    <name type="scientific">Paraglomus occultum</name>
    <dbReference type="NCBI Taxonomy" id="144539"/>
    <lineage>
        <taxon>Eukaryota</taxon>
        <taxon>Fungi</taxon>
        <taxon>Fungi incertae sedis</taxon>
        <taxon>Mucoromycota</taxon>
        <taxon>Glomeromycotina</taxon>
        <taxon>Glomeromycetes</taxon>
        <taxon>Paraglomerales</taxon>
        <taxon>Paraglomeraceae</taxon>
        <taxon>Paraglomus</taxon>
    </lineage>
</organism>
<evidence type="ECO:0000313" key="2">
    <source>
        <dbReference type="EMBL" id="CAG8546070.1"/>
    </source>
</evidence>
<comment type="caution">
    <text evidence="2">The sequence shown here is derived from an EMBL/GenBank/DDBJ whole genome shotgun (WGS) entry which is preliminary data.</text>
</comment>
<feature type="compositionally biased region" description="Polar residues" evidence="1">
    <location>
        <begin position="64"/>
        <end position="80"/>
    </location>
</feature>
<feature type="region of interest" description="Disordered" evidence="1">
    <location>
        <begin position="243"/>
        <end position="281"/>
    </location>
</feature>
<feature type="compositionally biased region" description="Low complexity" evidence="1">
    <location>
        <begin position="430"/>
        <end position="442"/>
    </location>
</feature>
<feature type="compositionally biased region" description="Polar residues" evidence="1">
    <location>
        <begin position="180"/>
        <end position="211"/>
    </location>
</feature>
<dbReference type="Proteomes" id="UP000789572">
    <property type="component" value="Unassembled WGS sequence"/>
</dbReference>
<feature type="compositionally biased region" description="Basic and acidic residues" evidence="1">
    <location>
        <begin position="119"/>
        <end position="135"/>
    </location>
</feature>
<keyword evidence="3" id="KW-1185">Reference proteome</keyword>
<evidence type="ECO:0000256" key="1">
    <source>
        <dbReference type="SAM" id="MobiDB-lite"/>
    </source>
</evidence>
<dbReference type="EMBL" id="CAJVPJ010000648">
    <property type="protein sequence ID" value="CAG8546070.1"/>
    <property type="molecule type" value="Genomic_DNA"/>
</dbReference>
<name>A0A9N9AZ92_9GLOM</name>
<feature type="compositionally biased region" description="Polar residues" evidence="1">
    <location>
        <begin position="557"/>
        <end position="570"/>
    </location>
</feature>
<feature type="region of interest" description="Disordered" evidence="1">
    <location>
        <begin position="1"/>
        <end position="211"/>
    </location>
</feature>
<sequence>MQYVSGLFSPFKNSRLFGSSKKASGTPKAQKREEEQLLKSEKQQKQQQHTLLNFSPEELPSLPWDQQESTKNTLIQSSRSADAPLKRQSIRRHSSDAAKSMRERRRQSREKPASLNLTEKIEREYIEVSDEKDHTPLTTPQERSRPSSSEFYSSQNGHSISQKNDDSVVPRTPPQEKRSSSSFVYATELKQTIYKSTVPQSTADYSSRRNNTNENFDAFEREARSSSTSSASADGANREFMKTASLSAPRRPPVQRRPLSDSLTGRTKMLTSSRRSSDSVLLSGVNLPPARYEHREMKRMSLHEYHKYQQEMVVVQLKKNQEKASKRALANKKLAEMNTSRPMGPTLIQMQQEYKEQLTSMVGIQNKPVSKRHGFADGPKSNVVYKRHSAVEYGTTRRALDGSAGMENRKRSHTVDGAMHTATDKRKSYDASPSASTNSSYSKRLGAKLMDETGDTRPNITANTFVPPPSSKYHPGLQAQSLPSRYMSKQMHSIIEEQHHPYLHGKSCSDSLLQKRAFPQPERHSPMFSPSFQHSASSLSSSSTNHSSSSGSRTAARKSTLSNAYSSGSRPLSAYYGTGVQTEKKSRRKSTLK</sequence>